<name>I0KC02_9BACT</name>
<accession>I0KC02</accession>
<protein>
    <submittedName>
        <fullName evidence="1">Uncharacterized protein</fullName>
    </submittedName>
</protein>
<reference evidence="1 2" key="1">
    <citation type="journal article" date="2012" name="J. Bacteriol.">
        <title>Genome Sequence of Fibrella aestuarina BUZ 2T, a Filamentous Marine Bacterium.</title>
        <authorList>
            <person name="Filippini M."/>
            <person name="Qi W."/>
            <person name="Blom J."/>
            <person name="Goesmann A."/>
            <person name="Smits T.H."/>
            <person name="Bagheri H.C."/>
        </authorList>
    </citation>
    <scope>NUCLEOTIDE SEQUENCE [LARGE SCALE GENOMIC DNA]</scope>
    <source>
        <strain evidence="2">BUZ 2T</strain>
    </source>
</reference>
<keyword evidence="2" id="KW-1185">Reference proteome</keyword>
<dbReference type="STRING" id="1166018.FAES_3648"/>
<evidence type="ECO:0000313" key="1">
    <source>
        <dbReference type="EMBL" id="CCH01655.1"/>
    </source>
</evidence>
<organism evidence="1 2">
    <name type="scientific">Fibrella aestuarina BUZ 2</name>
    <dbReference type="NCBI Taxonomy" id="1166018"/>
    <lineage>
        <taxon>Bacteria</taxon>
        <taxon>Pseudomonadati</taxon>
        <taxon>Bacteroidota</taxon>
        <taxon>Cytophagia</taxon>
        <taxon>Cytophagales</taxon>
        <taxon>Spirosomataceae</taxon>
        <taxon>Fibrella</taxon>
    </lineage>
</organism>
<evidence type="ECO:0000313" key="2">
    <source>
        <dbReference type="Proteomes" id="UP000011058"/>
    </source>
</evidence>
<dbReference type="KEGG" id="fae:FAES_3648"/>
<dbReference type="Proteomes" id="UP000011058">
    <property type="component" value="Chromosome"/>
</dbReference>
<dbReference type="OrthoDB" id="954530at2"/>
<dbReference type="eggNOG" id="ENOG5030Y7P">
    <property type="taxonomic scope" value="Bacteria"/>
</dbReference>
<gene>
    <name evidence="1" type="ORF">FAES_3648</name>
</gene>
<dbReference type="RefSeq" id="WP_015332754.1">
    <property type="nucleotide sequence ID" value="NC_020054.1"/>
</dbReference>
<sequence>MADYQSIKFPAPRKRMGGTAQKILLADFDKITTLQEPAANSYNITTPHVFGNGEGFIELYVIQDTGELKFEKMGGKDRVSFKATGKFHHPGEADEIDNFANNCGNTRWVALVPLPGTTDLYQIGDKEFQMSIFPSYDTGKNSGDGRTSMFDFECFCANKIKYKASTIPMKGVTP</sequence>
<proteinExistence type="predicted"/>
<dbReference type="AlphaFoldDB" id="I0KC02"/>
<dbReference type="HOGENOM" id="CLU_1537802_0_0_10"/>
<dbReference type="EMBL" id="HE796683">
    <property type="protein sequence ID" value="CCH01655.1"/>
    <property type="molecule type" value="Genomic_DNA"/>
</dbReference>